<name>A0ABQ1W6S6_9BACT</name>
<dbReference type="Gene3D" id="3.40.50.620">
    <property type="entry name" value="HUPs"/>
    <property type="match status" value="1"/>
</dbReference>
<dbReference type="NCBIfam" id="TIGR01510">
    <property type="entry name" value="coaD_prev_kdtB"/>
    <property type="match status" value="1"/>
</dbReference>
<feature type="binding site" evidence="9">
    <location>
        <position position="74"/>
    </location>
    <ligand>
        <name>substrate</name>
    </ligand>
</feature>
<keyword evidence="5 9" id="KW-0067">ATP-binding</keyword>
<feature type="binding site" evidence="9">
    <location>
        <position position="42"/>
    </location>
    <ligand>
        <name>substrate</name>
    </ligand>
</feature>
<evidence type="ECO:0000259" key="10">
    <source>
        <dbReference type="Pfam" id="PF01467"/>
    </source>
</evidence>
<feature type="site" description="Transition state stabilizer" evidence="9">
    <location>
        <position position="18"/>
    </location>
</feature>
<comment type="function">
    <text evidence="9">Reversibly transfers an adenylyl group from ATP to 4'-phosphopantetheine, yielding dephospho-CoA (dPCoA) and pyrophosphate.</text>
</comment>
<comment type="cofactor">
    <cofactor evidence="9">
        <name>Mg(2+)</name>
        <dbReference type="ChEBI" id="CHEBI:18420"/>
    </cofactor>
</comment>
<feature type="binding site" evidence="9">
    <location>
        <position position="88"/>
    </location>
    <ligand>
        <name>substrate</name>
    </ligand>
</feature>
<dbReference type="GO" id="GO:0016779">
    <property type="term" value="F:nucleotidyltransferase activity"/>
    <property type="evidence" value="ECO:0007669"/>
    <property type="project" value="UniProtKB-KW"/>
</dbReference>
<dbReference type="PANTHER" id="PTHR21342:SF1">
    <property type="entry name" value="PHOSPHOPANTETHEINE ADENYLYLTRANSFERASE"/>
    <property type="match status" value="1"/>
</dbReference>
<comment type="similarity">
    <text evidence="9">Belongs to the bacterial CoaD family.</text>
</comment>
<evidence type="ECO:0000256" key="7">
    <source>
        <dbReference type="ARBA" id="ARBA00022993"/>
    </source>
</evidence>
<evidence type="ECO:0000256" key="4">
    <source>
        <dbReference type="ARBA" id="ARBA00022741"/>
    </source>
</evidence>
<feature type="binding site" evidence="9">
    <location>
        <position position="10"/>
    </location>
    <ligand>
        <name>substrate</name>
    </ligand>
</feature>
<keyword evidence="1 9" id="KW-0963">Cytoplasm</keyword>
<evidence type="ECO:0000313" key="11">
    <source>
        <dbReference type="EMBL" id="GGG14251.1"/>
    </source>
</evidence>
<evidence type="ECO:0000256" key="3">
    <source>
        <dbReference type="ARBA" id="ARBA00022695"/>
    </source>
</evidence>
<dbReference type="Proteomes" id="UP000634043">
    <property type="component" value="Unassembled WGS sequence"/>
</dbReference>
<comment type="subunit">
    <text evidence="9">Homohexamer.</text>
</comment>
<dbReference type="NCBIfam" id="TIGR00125">
    <property type="entry name" value="cyt_tran_rel"/>
    <property type="match status" value="1"/>
</dbReference>
<dbReference type="InterPro" id="IPR014729">
    <property type="entry name" value="Rossmann-like_a/b/a_fold"/>
</dbReference>
<keyword evidence="3 9" id="KW-0548">Nucleotidyltransferase</keyword>
<evidence type="ECO:0000256" key="5">
    <source>
        <dbReference type="ARBA" id="ARBA00022840"/>
    </source>
</evidence>
<keyword evidence="7 9" id="KW-0173">Coenzyme A biosynthesis</keyword>
<dbReference type="PRINTS" id="PR01020">
    <property type="entry name" value="LPSBIOSNTHSS"/>
</dbReference>
<keyword evidence="6 9" id="KW-0460">Magnesium</keyword>
<feature type="binding site" evidence="9">
    <location>
        <position position="18"/>
    </location>
    <ligand>
        <name>ATP</name>
        <dbReference type="ChEBI" id="CHEBI:30616"/>
    </ligand>
</feature>
<comment type="subcellular location">
    <subcellularLocation>
        <location evidence="9">Cytoplasm</location>
    </subcellularLocation>
</comment>
<feature type="binding site" evidence="9">
    <location>
        <begin position="10"/>
        <end position="11"/>
    </location>
    <ligand>
        <name>ATP</name>
        <dbReference type="ChEBI" id="CHEBI:30616"/>
    </ligand>
</feature>
<evidence type="ECO:0000256" key="8">
    <source>
        <dbReference type="ARBA" id="ARBA00029346"/>
    </source>
</evidence>
<dbReference type="SUPFAM" id="SSF52374">
    <property type="entry name" value="Nucleotidylyl transferase"/>
    <property type="match status" value="1"/>
</dbReference>
<proteinExistence type="inferred from homology"/>
<evidence type="ECO:0000313" key="12">
    <source>
        <dbReference type="Proteomes" id="UP000634043"/>
    </source>
</evidence>
<dbReference type="HAMAP" id="MF_00151">
    <property type="entry name" value="PPAT_bact"/>
    <property type="match status" value="1"/>
</dbReference>
<keyword evidence="12" id="KW-1185">Reference proteome</keyword>
<organism evidence="11 12">
    <name type="scientific">Pontibacter amylolyticus</name>
    <dbReference type="NCBI Taxonomy" id="1424080"/>
    <lineage>
        <taxon>Bacteria</taxon>
        <taxon>Pseudomonadati</taxon>
        <taxon>Bacteroidota</taxon>
        <taxon>Cytophagia</taxon>
        <taxon>Cytophagales</taxon>
        <taxon>Hymenobacteraceae</taxon>
        <taxon>Pontibacter</taxon>
    </lineage>
</organism>
<accession>A0ABQ1W6S6</accession>
<comment type="caution">
    <text evidence="11">The sequence shown here is derived from an EMBL/GenBank/DDBJ whole genome shotgun (WGS) entry which is preliminary data.</text>
</comment>
<comment type="pathway">
    <text evidence="9">Cofactor biosynthesis; coenzyme A biosynthesis; CoA from (R)-pantothenate: step 4/5.</text>
</comment>
<sequence length="159" mass="17766">MKRTAIFPGSFDPFTNGHLDVVLRGSKMFDEIIIAIGNNSSKQRYIPVDKMVEVINGVFKDQPHIKAQAYKGLTAEFAREVGATFLLRGLRNTTDFEYENTIAQANRHINPELETVFLITSPALAAISSTIIREIHRFGGNVDDFIPFRISEIGDIPAQ</sequence>
<feature type="binding site" evidence="9">
    <location>
        <position position="99"/>
    </location>
    <ligand>
        <name>ATP</name>
        <dbReference type="ChEBI" id="CHEBI:30616"/>
    </ligand>
</feature>
<feature type="binding site" evidence="9">
    <location>
        <begin position="89"/>
        <end position="91"/>
    </location>
    <ligand>
        <name>ATP</name>
        <dbReference type="ChEBI" id="CHEBI:30616"/>
    </ligand>
</feature>
<gene>
    <name evidence="9 11" type="primary">coaD</name>
    <name evidence="11" type="ORF">GCM10011323_18380</name>
</gene>
<comment type="catalytic activity">
    <reaction evidence="8 9">
        <text>(R)-4'-phosphopantetheine + ATP + H(+) = 3'-dephospho-CoA + diphosphate</text>
        <dbReference type="Rhea" id="RHEA:19801"/>
        <dbReference type="ChEBI" id="CHEBI:15378"/>
        <dbReference type="ChEBI" id="CHEBI:30616"/>
        <dbReference type="ChEBI" id="CHEBI:33019"/>
        <dbReference type="ChEBI" id="CHEBI:57328"/>
        <dbReference type="ChEBI" id="CHEBI:61723"/>
        <dbReference type="EC" id="2.7.7.3"/>
    </reaction>
</comment>
<keyword evidence="4 9" id="KW-0547">Nucleotide-binding</keyword>
<protein>
    <recommendedName>
        <fullName evidence="9">Phosphopantetheine adenylyltransferase</fullName>
        <ecNumber evidence="9">2.7.7.3</ecNumber>
    </recommendedName>
    <alternativeName>
        <fullName evidence="9">Dephospho-CoA pyrophosphorylase</fullName>
    </alternativeName>
    <alternativeName>
        <fullName evidence="9">Pantetheine-phosphate adenylyltransferase</fullName>
        <shortName evidence="9">PPAT</shortName>
    </alternativeName>
</protein>
<keyword evidence="2 9" id="KW-0808">Transferase</keyword>
<dbReference type="CDD" id="cd02163">
    <property type="entry name" value="PPAT"/>
    <property type="match status" value="1"/>
</dbReference>
<evidence type="ECO:0000256" key="6">
    <source>
        <dbReference type="ARBA" id="ARBA00022842"/>
    </source>
</evidence>
<feature type="binding site" evidence="9">
    <location>
        <begin position="124"/>
        <end position="130"/>
    </location>
    <ligand>
        <name>ATP</name>
        <dbReference type="ChEBI" id="CHEBI:30616"/>
    </ligand>
</feature>
<dbReference type="EC" id="2.7.7.3" evidence="9"/>
<dbReference type="RefSeq" id="WP_188501243.1">
    <property type="nucleotide sequence ID" value="NZ_BMFP01000003.1"/>
</dbReference>
<feature type="domain" description="Cytidyltransferase-like" evidence="10">
    <location>
        <begin position="6"/>
        <end position="134"/>
    </location>
</feature>
<evidence type="ECO:0000256" key="2">
    <source>
        <dbReference type="ARBA" id="ARBA00022679"/>
    </source>
</evidence>
<evidence type="ECO:0000256" key="1">
    <source>
        <dbReference type="ARBA" id="ARBA00022490"/>
    </source>
</evidence>
<dbReference type="InterPro" id="IPR001980">
    <property type="entry name" value="PPAT"/>
</dbReference>
<dbReference type="EMBL" id="BMFP01000003">
    <property type="protein sequence ID" value="GGG14251.1"/>
    <property type="molecule type" value="Genomic_DNA"/>
</dbReference>
<reference evidence="12" key="1">
    <citation type="journal article" date="2019" name="Int. J. Syst. Evol. Microbiol.">
        <title>The Global Catalogue of Microorganisms (GCM) 10K type strain sequencing project: providing services to taxonomists for standard genome sequencing and annotation.</title>
        <authorList>
            <consortium name="The Broad Institute Genomics Platform"/>
            <consortium name="The Broad Institute Genome Sequencing Center for Infectious Disease"/>
            <person name="Wu L."/>
            <person name="Ma J."/>
        </authorList>
    </citation>
    <scope>NUCLEOTIDE SEQUENCE [LARGE SCALE GENOMIC DNA]</scope>
    <source>
        <strain evidence="12">CGMCC 1.12749</strain>
    </source>
</reference>
<evidence type="ECO:0000256" key="9">
    <source>
        <dbReference type="HAMAP-Rule" id="MF_00151"/>
    </source>
</evidence>
<dbReference type="InterPro" id="IPR004821">
    <property type="entry name" value="Cyt_trans-like"/>
</dbReference>
<dbReference type="Pfam" id="PF01467">
    <property type="entry name" value="CTP_transf_like"/>
    <property type="match status" value="1"/>
</dbReference>
<dbReference type="PANTHER" id="PTHR21342">
    <property type="entry name" value="PHOSPHOPANTETHEINE ADENYLYLTRANSFERASE"/>
    <property type="match status" value="1"/>
</dbReference>